<evidence type="ECO:0000256" key="2">
    <source>
        <dbReference type="ARBA" id="ARBA00023125"/>
    </source>
</evidence>
<protein>
    <submittedName>
        <fullName evidence="7">TetR/AcrR family transcriptional regulator</fullName>
    </submittedName>
</protein>
<evidence type="ECO:0000313" key="8">
    <source>
        <dbReference type="Proteomes" id="UP001589608"/>
    </source>
</evidence>
<dbReference type="InterPro" id="IPR009057">
    <property type="entry name" value="Homeodomain-like_sf"/>
</dbReference>
<dbReference type="InterPro" id="IPR050109">
    <property type="entry name" value="HTH-type_TetR-like_transc_reg"/>
</dbReference>
<proteinExistence type="predicted"/>
<dbReference type="PANTHER" id="PTHR30055">
    <property type="entry name" value="HTH-TYPE TRANSCRIPTIONAL REGULATOR RUTR"/>
    <property type="match status" value="1"/>
</dbReference>
<name>A0ABV5M8W3_9ACTN</name>
<evidence type="ECO:0000259" key="6">
    <source>
        <dbReference type="PROSITE" id="PS50977"/>
    </source>
</evidence>
<feature type="DNA-binding region" description="H-T-H motif" evidence="4">
    <location>
        <begin position="49"/>
        <end position="68"/>
    </location>
</feature>
<feature type="domain" description="HTH tetR-type" evidence="6">
    <location>
        <begin position="27"/>
        <end position="86"/>
    </location>
</feature>
<keyword evidence="1" id="KW-0805">Transcription regulation</keyword>
<dbReference type="SUPFAM" id="SSF46689">
    <property type="entry name" value="Homeodomain-like"/>
    <property type="match status" value="1"/>
</dbReference>
<dbReference type="PRINTS" id="PR00455">
    <property type="entry name" value="HTHTETR"/>
</dbReference>
<keyword evidence="2 4" id="KW-0238">DNA-binding</keyword>
<dbReference type="InterPro" id="IPR001647">
    <property type="entry name" value="HTH_TetR"/>
</dbReference>
<dbReference type="Gene3D" id="1.10.357.10">
    <property type="entry name" value="Tetracycline Repressor, domain 2"/>
    <property type="match status" value="1"/>
</dbReference>
<dbReference type="Proteomes" id="UP001589608">
    <property type="component" value="Unassembled WGS sequence"/>
</dbReference>
<keyword evidence="3" id="KW-0804">Transcription</keyword>
<feature type="compositionally biased region" description="Low complexity" evidence="5">
    <location>
        <begin position="1"/>
        <end position="15"/>
    </location>
</feature>
<evidence type="ECO:0000256" key="1">
    <source>
        <dbReference type="ARBA" id="ARBA00023015"/>
    </source>
</evidence>
<dbReference type="RefSeq" id="WP_223103326.1">
    <property type="nucleotide sequence ID" value="NZ_CP061913.1"/>
</dbReference>
<evidence type="ECO:0000256" key="4">
    <source>
        <dbReference type="PROSITE-ProRule" id="PRU00335"/>
    </source>
</evidence>
<evidence type="ECO:0000256" key="3">
    <source>
        <dbReference type="ARBA" id="ARBA00023163"/>
    </source>
</evidence>
<feature type="region of interest" description="Disordered" evidence="5">
    <location>
        <begin position="1"/>
        <end position="27"/>
    </location>
</feature>
<keyword evidence="8" id="KW-1185">Reference proteome</keyword>
<gene>
    <name evidence="7" type="ORF">ACFFTR_19780</name>
</gene>
<comment type="caution">
    <text evidence="7">The sequence shown here is derived from an EMBL/GenBank/DDBJ whole genome shotgun (WGS) entry which is preliminary data.</text>
</comment>
<dbReference type="Pfam" id="PF00440">
    <property type="entry name" value="TetR_N"/>
    <property type="match status" value="1"/>
</dbReference>
<organism evidence="7 8">
    <name type="scientific">Dactylosporangium vinaceum</name>
    <dbReference type="NCBI Taxonomy" id="53362"/>
    <lineage>
        <taxon>Bacteria</taxon>
        <taxon>Bacillati</taxon>
        <taxon>Actinomycetota</taxon>
        <taxon>Actinomycetes</taxon>
        <taxon>Micromonosporales</taxon>
        <taxon>Micromonosporaceae</taxon>
        <taxon>Dactylosporangium</taxon>
    </lineage>
</organism>
<sequence length="213" mass="22988">MTESATPQPATTPTETPRRRAPGMSTEQRREMILQTALPLVAEYGSKVTTAQIARAAGIGEATVFRVFADKDELLRAVVKRAMDPTNVLRHLETIALEQPLADRLVEAAETLEAHLGRMGAVIGSLHSTGHPMQRSATPDALRSASTGREQSQAATLAAVAELFEPERDQLRLAPQKAAAVFLTFAFTRGRSPLTPDVTVNELVDLFLHGALT</sequence>
<reference evidence="7 8" key="1">
    <citation type="submission" date="2024-09" db="EMBL/GenBank/DDBJ databases">
        <authorList>
            <person name="Sun Q."/>
            <person name="Mori K."/>
        </authorList>
    </citation>
    <scope>NUCLEOTIDE SEQUENCE [LARGE SCALE GENOMIC DNA]</scope>
    <source>
        <strain evidence="7 8">JCM 3307</strain>
    </source>
</reference>
<dbReference type="EMBL" id="JBHMCA010000042">
    <property type="protein sequence ID" value="MFB9445321.1"/>
    <property type="molecule type" value="Genomic_DNA"/>
</dbReference>
<accession>A0ABV5M8W3</accession>
<dbReference type="PANTHER" id="PTHR30055:SF238">
    <property type="entry name" value="MYCOFACTOCIN BIOSYNTHESIS TRANSCRIPTIONAL REGULATOR MFTR-RELATED"/>
    <property type="match status" value="1"/>
</dbReference>
<evidence type="ECO:0000313" key="7">
    <source>
        <dbReference type="EMBL" id="MFB9445321.1"/>
    </source>
</evidence>
<dbReference type="PROSITE" id="PS50977">
    <property type="entry name" value="HTH_TETR_2"/>
    <property type="match status" value="1"/>
</dbReference>
<evidence type="ECO:0000256" key="5">
    <source>
        <dbReference type="SAM" id="MobiDB-lite"/>
    </source>
</evidence>